<protein>
    <submittedName>
        <fullName evidence="3">Palmitoyl-protein hydrolase</fullName>
    </submittedName>
</protein>
<organism evidence="2 3">
    <name type="scientific">Meloidogyne javanica</name>
    <name type="common">Root-knot nematode worm</name>
    <dbReference type="NCBI Taxonomy" id="6303"/>
    <lineage>
        <taxon>Eukaryota</taxon>
        <taxon>Metazoa</taxon>
        <taxon>Ecdysozoa</taxon>
        <taxon>Nematoda</taxon>
        <taxon>Chromadorea</taxon>
        <taxon>Rhabditida</taxon>
        <taxon>Tylenchina</taxon>
        <taxon>Tylenchomorpha</taxon>
        <taxon>Tylenchoidea</taxon>
        <taxon>Meloidogynidae</taxon>
        <taxon>Meloidogyninae</taxon>
        <taxon>Meloidogyne</taxon>
        <taxon>Meloidogyne incognita group</taxon>
    </lineage>
</organism>
<name>A0A915N5C7_MELJA</name>
<dbReference type="InterPro" id="IPR029058">
    <property type="entry name" value="AB_hydrolase_fold"/>
</dbReference>
<evidence type="ECO:0000259" key="1">
    <source>
        <dbReference type="Pfam" id="PF02230"/>
    </source>
</evidence>
<dbReference type="Pfam" id="PF02230">
    <property type="entry name" value="Abhydrolase_2"/>
    <property type="match status" value="1"/>
</dbReference>
<dbReference type="Proteomes" id="UP000887561">
    <property type="component" value="Unplaced"/>
</dbReference>
<keyword evidence="2" id="KW-1185">Reference proteome</keyword>
<evidence type="ECO:0000313" key="2">
    <source>
        <dbReference type="Proteomes" id="UP000887561"/>
    </source>
</evidence>
<feature type="domain" description="Phospholipase/carboxylesterase/thioesterase" evidence="1">
    <location>
        <begin position="1"/>
        <end position="47"/>
    </location>
</feature>
<dbReference type="AlphaFoldDB" id="A0A915N5C7"/>
<dbReference type="Gene3D" id="3.40.50.1820">
    <property type="entry name" value="alpha/beta hydrolase"/>
    <property type="match status" value="1"/>
</dbReference>
<sequence length="150" mass="17253">MPAWYDILGLTANSAEDEQGIEIAKDYVHGLINKEIEDGISPKLTLIPYQCQHGTTPQELADTLTFIKTSIPAEEEGCENNEKNFLKMEWSQKLSAFEDQATTQLLKHIYSDRNSKCEKDSMAIETIQKFKEDKYFRWKLIFSVLDGKQL</sequence>
<evidence type="ECO:0000313" key="3">
    <source>
        <dbReference type="WBParaSite" id="scaffold6977_cov155.g11523"/>
    </source>
</evidence>
<dbReference type="GO" id="GO:0016787">
    <property type="term" value="F:hydrolase activity"/>
    <property type="evidence" value="ECO:0007669"/>
    <property type="project" value="InterPro"/>
</dbReference>
<reference evidence="3" key="1">
    <citation type="submission" date="2022-11" db="UniProtKB">
        <authorList>
            <consortium name="WormBaseParasite"/>
        </authorList>
    </citation>
    <scope>IDENTIFICATION</scope>
</reference>
<proteinExistence type="predicted"/>
<accession>A0A915N5C7</accession>
<dbReference type="WBParaSite" id="scaffold6977_cov155.g11523">
    <property type="protein sequence ID" value="scaffold6977_cov155.g11523"/>
    <property type="gene ID" value="scaffold6977_cov155.g11523"/>
</dbReference>
<dbReference type="InterPro" id="IPR003140">
    <property type="entry name" value="PLipase/COase/thioEstase"/>
</dbReference>